<reference evidence="1 2" key="1">
    <citation type="submission" date="2023-06" db="EMBL/GenBank/DDBJ databases">
        <title>Pelomonas sp. PFR6 16S ribosomal RNA gene Genome sequencing and assembly.</title>
        <authorList>
            <person name="Woo H."/>
        </authorList>
    </citation>
    <scope>NUCLEOTIDE SEQUENCE [LARGE SCALE GENOMIC DNA]</scope>
    <source>
        <strain evidence="1 2">PFR6</strain>
    </source>
</reference>
<comment type="caution">
    <text evidence="1">The sequence shown here is derived from an EMBL/GenBank/DDBJ whole genome shotgun (WGS) entry which is preliminary data.</text>
</comment>
<dbReference type="RefSeq" id="WP_290359865.1">
    <property type="nucleotide sequence ID" value="NZ_JAUHHC010000004.1"/>
</dbReference>
<name>A0ABT8DXI7_9BURK</name>
<dbReference type="Proteomes" id="UP001228044">
    <property type="component" value="Unassembled WGS sequence"/>
</dbReference>
<evidence type="ECO:0008006" key="3">
    <source>
        <dbReference type="Google" id="ProtNLM"/>
    </source>
</evidence>
<proteinExistence type="predicted"/>
<sequence>MAESAHQKIEQVAQQVGPKVDQLQQGLDNAGQAVQQQAEHLRDICADWTESLRGSVREHPLAALATAAALGMLLARLSR</sequence>
<evidence type="ECO:0000313" key="2">
    <source>
        <dbReference type="Proteomes" id="UP001228044"/>
    </source>
</evidence>
<keyword evidence="2" id="KW-1185">Reference proteome</keyword>
<gene>
    <name evidence="1" type="ORF">QWJ38_14710</name>
</gene>
<evidence type="ECO:0000313" key="1">
    <source>
        <dbReference type="EMBL" id="MDN3921542.1"/>
    </source>
</evidence>
<protein>
    <recommendedName>
        <fullName evidence="3">DUF883 domain-containing protein</fullName>
    </recommendedName>
</protein>
<organism evidence="1 2">
    <name type="scientific">Roseateles violae</name>
    <dbReference type="NCBI Taxonomy" id="3058042"/>
    <lineage>
        <taxon>Bacteria</taxon>
        <taxon>Pseudomonadati</taxon>
        <taxon>Pseudomonadota</taxon>
        <taxon>Betaproteobacteria</taxon>
        <taxon>Burkholderiales</taxon>
        <taxon>Sphaerotilaceae</taxon>
        <taxon>Roseateles</taxon>
    </lineage>
</organism>
<accession>A0ABT8DXI7</accession>
<dbReference type="EMBL" id="JAUHHC010000004">
    <property type="protein sequence ID" value="MDN3921542.1"/>
    <property type="molecule type" value="Genomic_DNA"/>
</dbReference>